<organism evidence="2 3">
    <name type="scientific">Candidatus Bacteroides merdigallinarum</name>
    <dbReference type="NCBI Taxonomy" id="2838473"/>
    <lineage>
        <taxon>Bacteria</taxon>
        <taxon>Pseudomonadati</taxon>
        <taxon>Bacteroidota</taxon>
        <taxon>Bacteroidia</taxon>
        <taxon>Bacteroidales</taxon>
        <taxon>Bacteroidaceae</taxon>
        <taxon>Bacteroides</taxon>
    </lineage>
</organism>
<reference evidence="2" key="1">
    <citation type="journal article" date="2021" name="PeerJ">
        <title>Extensive microbial diversity within the chicken gut microbiome revealed by metagenomics and culture.</title>
        <authorList>
            <person name="Gilroy R."/>
            <person name="Ravi A."/>
            <person name="Getino M."/>
            <person name="Pursley I."/>
            <person name="Horton D.L."/>
            <person name="Alikhan N.F."/>
            <person name="Baker D."/>
            <person name="Gharbi K."/>
            <person name="Hall N."/>
            <person name="Watson M."/>
            <person name="Adriaenssens E.M."/>
            <person name="Foster-Nyarko E."/>
            <person name="Jarju S."/>
            <person name="Secka A."/>
            <person name="Antonio M."/>
            <person name="Oren A."/>
            <person name="Chaudhuri R.R."/>
            <person name="La Ragione R."/>
            <person name="Hildebrand F."/>
            <person name="Pallen M.J."/>
        </authorList>
    </citation>
    <scope>NUCLEOTIDE SEQUENCE</scope>
    <source>
        <strain evidence="2">ChiHjej9B8-1298</strain>
    </source>
</reference>
<evidence type="ECO:0000313" key="3">
    <source>
        <dbReference type="Proteomes" id="UP000824028"/>
    </source>
</evidence>
<dbReference type="InterPro" id="IPR027840">
    <property type="entry name" value="DUF4493"/>
</dbReference>
<evidence type="ECO:0000313" key="2">
    <source>
        <dbReference type="EMBL" id="HIZ32112.1"/>
    </source>
</evidence>
<dbReference type="EMBL" id="DXBX01000007">
    <property type="protein sequence ID" value="HIZ32112.1"/>
    <property type="molecule type" value="Genomic_DNA"/>
</dbReference>
<dbReference type="AlphaFoldDB" id="A0A9D2E7A2"/>
<sequence>MKKTNILLGAGALLLTLASCEMKDELLGKGSSAETGALELALSVPDRTPTRAVDTDDFTVTITDTENAENTYEYVYSEMENPIRLSVGNYRVTAHSAGDIVPIMDEAYYGGSTTTDLVITPGVTAQTTVECKMMNTQLSLSYGEDFLTAFKSWTITLDDGNAHIHIIKGESGTATKTSWFWYIAESQPAELTLNVIAITQNDQTIRETKKLRKADAEESYGDDTDYFAGGDNLNITLGAIDEGEMEPENGSIGIVIEADITFAGTDDTVEIPVEDVPDEEEPEQPEQPGGDEEQPEGGNIVISEPNGTNYLEEGVIVNNGKYPDNLLIQMDVKNGIKNLFVRIESTDQTFLGLVGGMGLTEGQGMDLASGSEDLEELSNLFPLPAANSNTYQFSMSDQLFGLLGGFKGTHTFTLTVVDTNDQKLSAALVITIN</sequence>
<dbReference type="Proteomes" id="UP000824028">
    <property type="component" value="Unassembled WGS sequence"/>
</dbReference>
<comment type="caution">
    <text evidence="2">The sequence shown here is derived from an EMBL/GenBank/DDBJ whole genome shotgun (WGS) entry which is preliminary data.</text>
</comment>
<dbReference type="PROSITE" id="PS51257">
    <property type="entry name" value="PROKAR_LIPOPROTEIN"/>
    <property type="match status" value="1"/>
</dbReference>
<protein>
    <submittedName>
        <fullName evidence="2">DUF4493 domain-containing protein</fullName>
    </submittedName>
</protein>
<feature type="region of interest" description="Disordered" evidence="1">
    <location>
        <begin position="275"/>
        <end position="301"/>
    </location>
</feature>
<feature type="compositionally biased region" description="Acidic residues" evidence="1">
    <location>
        <begin position="275"/>
        <end position="295"/>
    </location>
</feature>
<gene>
    <name evidence="2" type="ORF">H9814_00995</name>
</gene>
<name>A0A9D2E7A2_9BACE</name>
<accession>A0A9D2E7A2</accession>
<reference evidence="2" key="2">
    <citation type="submission" date="2021-04" db="EMBL/GenBank/DDBJ databases">
        <authorList>
            <person name="Gilroy R."/>
        </authorList>
    </citation>
    <scope>NUCLEOTIDE SEQUENCE</scope>
    <source>
        <strain evidence="2">ChiHjej9B8-1298</strain>
    </source>
</reference>
<dbReference type="Pfam" id="PF14900">
    <property type="entry name" value="DUF4493"/>
    <property type="match status" value="1"/>
</dbReference>
<evidence type="ECO:0000256" key="1">
    <source>
        <dbReference type="SAM" id="MobiDB-lite"/>
    </source>
</evidence>
<proteinExistence type="predicted"/>